<organism evidence="9">
    <name type="scientific">marine sediment metagenome</name>
    <dbReference type="NCBI Taxonomy" id="412755"/>
    <lineage>
        <taxon>unclassified sequences</taxon>
        <taxon>metagenomes</taxon>
        <taxon>ecological metagenomes</taxon>
    </lineage>
</organism>
<keyword evidence="7" id="KW-1133">Transmembrane helix</keyword>
<dbReference type="GO" id="GO:0008360">
    <property type="term" value="P:regulation of cell shape"/>
    <property type="evidence" value="ECO:0007669"/>
    <property type="project" value="UniProtKB-KW"/>
</dbReference>
<protein>
    <recommendedName>
        <fullName evidence="8">Peptidase S11 D-alanyl-D-alanine carboxypeptidase A N-terminal domain-containing protein</fullName>
    </recommendedName>
</protein>
<keyword evidence="5" id="KW-0573">Peptidoglycan synthesis</keyword>
<proteinExistence type="inferred from homology"/>
<sequence length="218" mass="24580">MVKDYYLLNKKIKKLITIFLLGILTFLVFPINSKLDIATGQEKYSLYTETGYLSVSAKSAILIDTDSGRVLWEKYPHRKQSPASITKIMTAILAIENGDFKDKIVISEEATLVGESEVWLEKDEVITLENLVYSALLFSANDACHAIAEYISRSVEKFVKMMNEKVKEIGLSNTKFVNPHGLDNEDNEHGNVSSAYDIAQIARYCMKNPVFAKIVNTR</sequence>
<evidence type="ECO:0000256" key="3">
    <source>
        <dbReference type="ARBA" id="ARBA00022801"/>
    </source>
</evidence>
<dbReference type="EMBL" id="BARV01015065">
    <property type="protein sequence ID" value="GAI26459.1"/>
    <property type="molecule type" value="Genomic_DNA"/>
</dbReference>
<dbReference type="AlphaFoldDB" id="X1P6D7"/>
<accession>X1P6D7</accession>
<evidence type="ECO:0000256" key="7">
    <source>
        <dbReference type="SAM" id="Phobius"/>
    </source>
</evidence>
<evidence type="ECO:0000256" key="1">
    <source>
        <dbReference type="ARBA" id="ARBA00007164"/>
    </source>
</evidence>
<keyword evidence="7" id="KW-0472">Membrane</keyword>
<dbReference type="PRINTS" id="PR00725">
    <property type="entry name" value="DADACBPTASE1"/>
</dbReference>
<dbReference type="GO" id="GO:0071555">
    <property type="term" value="P:cell wall organization"/>
    <property type="evidence" value="ECO:0007669"/>
    <property type="project" value="UniProtKB-KW"/>
</dbReference>
<evidence type="ECO:0000256" key="6">
    <source>
        <dbReference type="ARBA" id="ARBA00023316"/>
    </source>
</evidence>
<evidence type="ECO:0000256" key="4">
    <source>
        <dbReference type="ARBA" id="ARBA00022960"/>
    </source>
</evidence>
<dbReference type="InterPro" id="IPR012338">
    <property type="entry name" value="Beta-lactam/transpept-like"/>
</dbReference>
<comment type="caution">
    <text evidence="9">The sequence shown here is derived from an EMBL/GenBank/DDBJ whole genome shotgun (WGS) entry which is preliminary data.</text>
</comment>
<dbReference type="PANTHER" id="PTHR21581:SF33">
    <property type="entry name" value="D-ALANYL-D-ALANINE CARBOXYPEPTIDASE DACB"/>
    <property type="match status" value="1"/>
</dbReference>
<dbReference type="GO" id="GO:0006508">
    <property type="term" value="P:proteolysis"/>
    <property type="evidence" value="ECO:0007669"/>
    <property type="project" value="InterPro"/>
</dbReference>
<evidence type="ECO:0000256" key="2">
    <source>
        <dbReference type="ARBA" id="ARBA00022729"/>
    </source>
</evidence>
<keyword evidence="2" id="KW-0732">Signal</keyword>
<gene>
    <name evidence="9" type="ORF">S06H3_26104</name>
</gene>
<dbReference type="InterPro" id="IPR001967">
    <property type="entry name" value="Peptidase_S11_N"/>
</dbReference>
<evidence type="ECO:0000256" key="5">
    <source>
        <dbReference type="ARBA" id="ARBA00022984"/>
    </source>
</evidence>
<comment type="similarity">
    <text evidence="1">Belongs to the peptidase S11 family.</text>
</comment>
<keyword evidence="3" id="KW-0378">Hydrolase</keyword>
<keyword evidence="4" id="KW-0133">Cell shape</keyword>
<name>X1P6D7_9ZZZZ</name>
<dbReference type="SUPFAM" id="SSF56601">
    <property type="entry name" value="beta-lactamase/transpeptidase-like"/>
    <property type="match status" value="1"/>
</dbReference>
<dbReference type="GO" id="GO:0009002">
    <property type="term" value="F:serine-type D-Ala-D-Ala carboxypeptidase activity"/>
    <property type="evidence" value="ECO:0007669"/>
    <property type="project" value="InterPro"/>
</dbReference>
<feature type="transmembrane region" description="Helical" evidence="7">
    <location>
        <begin position="12"/>
        <end position="31"/>
    </location>
</feature>
<reference evidence="9" key="1">
    <citation type="journal article" date="2014" name="Front. Microbiol.">
        <title>High frequency of phylogenetically diverse reductive dehalogenase-homologous genes in deep subseafloor sedimentary metagenomes.</title>
        <authorList>
            <person name="Kawai M."/>
            <person name="Futagami T."/>
            <person name="Toyoda A."/>
            <person name="Takaki Y."/>
            <person name="Nishi S."/>
            <person name="Hori S."/>
            <person name="Arai W."/>
            <person name="Tsubouchi T."/>
            <person name="Morono Y."/>
            <person name="Uchiyama I."/>
            <person name="Ito T."/>
            <person name="Fujiyama A."/>
            <person name="Inagaki F."/>
            <person name="Takami H."/>
        </authorList>
    </citation>
    <scope>NUCLEOTIDE SEQUENCE</scope>
    <source>
        <strain evidence="9">Expedition CK06-06</strain>
    </source>
</reference>
<dbReference type="PANTHER" id="PTHR21581">
    <property type="entry name" value="D-ALANYL-D-ALANINE CARBOXYPEPTIDASE"/>
    <property type="match status" value="1"/>
</dbReference>
<keyword evidence="7" id="KW-0812">Transmembrane</keyword>
<evidence type="ECO:0000259" key="8">
    <source>
        <dbReference type="Pfam" id="PF00768"/>
    </source>
</evidence>
<feature type="domain" description="Peptidase S11 D-alanyl-D-alanine carboxypeptidase A N-terminal" evidence="8">
    <location>
        <begin position="54"/>
        <end position="212"/>
    </location>
</feature>
<dbReference type="Pfam" id="PF00768">
    <property type="entry name" value="Peptidase_S11"/>
    <property type="match status" value="1"/>
</dbReference>
<keyword evidence="6" id="KW-0961">Cell wall biogenesis/degradation</keyword>
<dbReference type="InterPro" id="IPR018044">
    <property type="entry name" value="Peptidase_S11"/>
</dbReference>
<dbReference type="Gene3D" id="3.40.710.10">
    <property type="entry name" value="DD-peptidase/beta-lactamase superfamily"/>
    <property type="match status" value="1"/>
</dbReference>
<evidence type="ECO:0000313" key="9">
    <source>
        <dbReference type="EMBL" id="GAI26459.1"/>
    </source>
</evidence>
<dbReference type="GO" id="GO:0009252">
    <property type="term" value="P:peptidoglycan biosynthetic process"/>
    <property type="evidence" value="ECO:0007669"/>
    <property type="project" value="UniProtKB-KW"/>
</dbReference>
<feature type="non-terminal residue" evidence="9">
    <location>
        <position position="218"/>
    </location>
</feature>